<comment type="caution">
    <text evidence="1">The sequence shown here is derived from an EMBL/GenBank/DDBJ whole genome shotgun (WGS) entry which is preliminary data.</text>
</comment>
<dbReference type="AlphaFoldDB" id="A0AAD2D716"/>
<gene>
    <name evidence="1" type="ORF">ECRASSUSDP1_LOCUS23314</name>
</gene>
<protein>
    <submittedName>
        <fullName evidence="1">Uncharacterized protein</fullName>
    </submittedName>
</protein>
<accession>A0AAD2D716</accession>
<name>A0AAD2D716_EUPCR</name>
<evidence type="ECO:0000313" key="1">
    <source>
        <dbReference type="EMBL" id="CAI2381848.1"/>
    </source>
</evidence>
<organism evidence="1 2">
    <name type="scientific">Euplotes crassus</name>
    <dbReference type="NCBI Taxonomy" id="5936"/>
    <lineage>
        <taxon>Eukaryota</taxon>
        <taxon>Sar</taxon>
        <taxon>Alveolata</taxon>
        <taxon>Ciliophora</taxon>
        <taxon>Intramacronucleata</taxon>
        <taxon>Spirotrichea</taxon>
        <taxon>Hypotrichia</taxon>
        <taxon>Euplotida</taxon>
        <taxon>Euplotidae</taxon>
        <taxon>Moneuplotes</taxon>
    </lineage>
</organism>
<dbReference type="Proteomes" id="UP001295684">
    <property type="component" value="Unassembled WGS sequence"/>
</dbReference>
<proteinExistence type="predicted"/>
<dbReference type="EMBL" id="CAMPGE010023976">
    <property type="protein sequence ID" value="CAI2381848.1"/>
    <property type="molecule type" value="Genomic_DNA"/>
</dbReference>
<keyword evidence="2" id="KW-1185">Reference proteome</keyword>
<reference evidence="1" key="1">
    <citation type="submission" date="2023-07" db="EMBL/GenBank/DDBJ databases">
        <authorList>
            <consortium name="AG Swart"/>
            <person name="Singh M."/>
            <person name="Singh A."/>
            <person name="Seah K."/>
            <person name="Emmerich C."/>
        </authorList>
    </citation>
    <scope>NUCLEOTIDE SEQUENCE</scope>
    <source>
        <strain evidence="1">DP1</strain>
    </source>
</reference>
<evidence type="ECO:0000313" key="2">
    <source>
        <dbReference type="Proteomes" id="UP001295684"/>
    </source>
</evidence>
<sequence>MSHGNIFHPYSLLISSWPNQASTEYIHFSAESGMSNEELTAIIKERKLTECTEEIERYFAKKQLKEAKKFNKDQTDQGFIEWMQMRTFASGITPKQGLREIECVYDPTSDTQIEVKHEIFQNTKDLFQNYIYLGIDRYPSQSYSTFHDFYNEDIDIEHDGTFAWLLLFSNSFEKLKQPPVNIFQKLKEIISNSEAFHYEDLSGPGSSENITAFKETRKIFETLYASLKFDSLQNNPDVYECLCCMSKLYNSGYHLLQASRNCASAPACLQATSQVYLFHTEMLSSRQNLLKILEKLICDRIEEHEVKHSDVSQPETAQASLDFSSLEQAEHRFEQEEIKQIFDTVFGIFEEEKQPEAHAPEKHRTFGMNNNNFYFYCEGFGILKIQGNKIIKRSTCEELQTGKLSIFFLDNITELCVKREDATYTSDIPFLKCNEKFEIIPWPEKQKKQYKAKVREYREKDIQPLESTPASVIFENSDEESVRFMRATPMICDGAMIYALSCTVEIDQAQLSIFNEDNLWNNTDKWVKKVLYWSIHGYDKKTFFHKFQKKLIFEIEPDKKNALFSKADELTRLEEEVARKFQPDQIHKAVISIGYGQISIVFEEQIYVFSGSNGYLQPETKPAPKNVVGYSFDSNKYWYIKETSLNNGIIFKSFTFSKRVRSRIEIVQSSFSSFLNENITTSTRNKRESENFGDLLRREMFVEEESEPDTIDCKYTNSGAASVLPLFYLANNIPNPKDMLINFQKDQAWEYAKGNLHGIDSPFEMTREFYQELTNNITMNYEALLDQIETELGSRPAVSLKTMKKEQLHTVSINYSWILRTHLLLRIYFFSLKQILDVEISPSLIFGGEAQVDKFFCTINYFIEFQHFLENSDPGCFTKHLITIRHPKAIEPSEISSIVHIKLVNREFLKVLKIYYYSICMMNKLAPTSIEEEKFDIFKLLSNVNLRNL</sequence>